<dbReference type="GO" id="GO:0004497">
    <property type="term" value="F:monooxygenase activity"/>
    <property type="evidence" value="ECO:0007669"/>
    <property type="project" value="UniProtKB-KW"/>
</dbReference>
<dbReference type="AlphaFoldDB" id="A0AAN7ZIW1"/>
<dbReference type="Gene3D" id="1.10.630.10">
    <property type="entry name" value="Cytochrome P450"/>
    <property type="match status" value="1"/>
</dbReference>
<evidence type="ECO:0000256" key="14">
    <source>
        <dbReference type="PIRSR" id="PIRSR602403-1"/>
    </source>
</evidence>
<proteinExistence type="inferred from homology"/>
<protein>
    <recommendedName>
        <fullName evidence="17">Cytochrome P450</fullName>
    </recommendedName>
</protein>
<dbReference type="Proteomes" id="UP001329430">
    <property type="component" value="Chromosome 7"/>
</dbReference>
<dbReference type="GO" id="GO:0016705">
    <property type="term" value="F:oxidoreductase activity, acting on paired donors, with incorporation or reduction of molecular oxygen"/>
    <property type="evidence" value="ECO:0007669"/>
    <property type="project" value="InterPro"/>
</dbReference>
<evidence type="ECO:0000256" key="11">
    <source>
        <dbReference type="ARBA" id="ARBA00023004"/>
    </source>
</evidence>
<dbReference type="GO" id="GO:0005789">
    <property type="term" value="C:endoplasmic reticulum membrane"/>
    <property type="evidence" value="ECO:0007669"/>
    <property type="project" value="UniProtKB-SubCell"/>
</dbReference>
<keyword evidence="13" id="KW-0472">Membrane</keyword>
<keyword evidence="9" id="KW-0492">Microsome</keyword>
<dbReference type="SUPFAM" id="SSF48264">
    <property type="entry name" value="Cytochrome P450"/>
    <property type="match status" value="1"/>
</dbReference>
<gene>
    <name evidence="15" type="ORF">RI129_009325</name>
</gene>
<evidence type="ECO:0008006" key="17">
    <source>
        <dbReference type="Google" id="ProtNLM"/>
    </source>
</evidence>
<evidence type="ECO:0000256" key="9">
    <source>
        <dbReference type="ARBA" id="ARBA00022848"/>
    </source>
</evidence>
<accession>A0AAN7ZIW1</accession>
<evidence type="ECO:0000313" key="15">
    <source>
        <dbReference type="EMBL" id="KAK5640778.1"/>
    </source>
</evidence>
<dbReference type="FunFam" id="1.10.630.10:FF:000042">
    <property type="entry name" value="Cytochrome P450"/>
    <property type="match status" value="1"/>
</dbReference>
<evidence type="ECO:0000256" key="7">
    <source>
        <dbReference type="ARBA" id="ARBA00022723"/>
    </source>
</evidence>
<keyword evidence="7 14" id="KW-0479">Metal-binding</keyword>
<keyword evidence="10" id="KW-0560">Oxidoreductase</keyword>
<dbReference type="Pfam" id="PF00067">
    <property type="entry name" value="p450"/>
    <property type="match status" value="1"/>
</dbReference>
<dbReference type="GO" id="GO:0005506">
    <property type="term" value="F:iron ion binding"/>
    <property type="evidence" value="ECO:0007669"/>
    <property type="project" value="InterPro"/>
</dbReference>
<comment type="subcellular location">
    <subcellularLocation>
        <location evidence="4">Endoplasmic reticulum membrane</location>
        <topology evidence="4">Peripheral membrane protein</topology>
    </subcellularLocation>
    <subcellularLocation>
        <location evidence="3">Microsome membrane</location>
        <topology evidence="3">Peripheral membrane protein</topology>
    </subcellularLocation>
</comment>
<evidence type="ECO:0000256" key="8">
    <source>
        <dbReference type="ARBA" id="ARBA00022824"/>
    </source>
</evidence>
<comment type="cofactor">
    <cofactor evidence="1 14">
        <name>heme</name>
        <dbReference type="ChEBI" id="CHEBI:30413"/>
    </cofactor>
</comment>
<keyword evidence="16" id="KW-1185">Reference proteome</keyword>
<dbReference type="PRINTS" id="PR00385">
    <property type="entry name" value="P450"/>
</dbReference>
<dbReference type="InterPro" id="IPR001128">
    <property type="entry name" value="Cyt_P450"/>
</dbReference>
<dbReference type="PANTHER" id="PTHR24292">
    <property type="entry name" value="CYTOCHROME P450"/>
    <property type="match status" value="1"/>
</dbReference>
<dbReference type="PRINTS" id="PR00465">
    <property type="entry name" value="EP450IV"/>
</dbReference>
<name>A0AAN7ZIW1_9COLE</name>
<sequence length="502" mass="57466">MFLLLLIGALIVAYFYRLSGFRYWKKRNVPNPEPSFLFGNLGDVLTAKRSIGQIYCDIYRNFPDVSYVGFYRFGQPGLVLRDPQLIRDVLNKDFNSFYSNTLVVSEEIDPLTARNTFVLNGDKWKIAKNQIAPCFTAKKIREMHVLVQKAASRLVNYLEDEINNGGGAFEVRDLFGKYTTEVVASCAFGLEGKTFDEPDPLFRKMGKKLFEPSYFTMIKLGTGFIIPSVSKILKMRFISDEVTKYFCNIIEKTLHYRSENNVIRNDFLDSMLELKKKLGEDQFTNMDVAGRAVEFLTGSFDTSSSVIAFALYELAANPEMFQKLRSEVDEALLKRKDLDYGSVQELKYLEYVICETLRLHPPGLILLRACTKPFTFPPPRGQGTGEDIDIEVDVPVIIPIYGLHTDPTYFKDPYVFNPERFMPENKESIVRGTYLPFSDGPRACHGQRFGMNQSKVALINIVSNFDVTVNRKTITPFEIDPKHYVHHVKGGIWLNFSKRKVI</sequence>
<dbReference type="PANTHER" id="PTHR24292:SF84">
    <property type="entry name" value="CYTOCHROME P450 28A5-RELATED"/>
    <property type="match status" value="1"/>
</dbReference>
<evidence type="ECO:0000256" key="1">
    <source>
        <dbReference type="ARBA" id="ARBA00001971"/>
    </source>
</evidence>
<evidence type="ECO:0000256" key="6">
    <source>
        <dbReference type="ARBA" id="ARBA00022617"/>
    </source>
</evidence>
<evidence type="ECO:0000313" key="16">
    <source>
        <dbReference type="Proteomes" id="UP001329430"/>
    </source>
</evidence>
<comment type="function">
    <text evidence="2">May be involved in the metabolism of insect hormones and in the breakdown of synthetic insecticides.</text>
</comment>
<evidence type="ECO:0000256" key="5">
    <source>
        <dbReference type="ARBA" id="ARBA00010617"/>
    </source>
</evidence>
<evidence type="ECO:0000256" key="4">
    <source>
        <dbReference type="ARBA" id="ARBA00004406"/>
    </source>
</evidence>
<comment type="similarity">
    <text evidence="5">Belongs to the cytochrome P450 family.</text>
</comment>
<evidence type="ECO:0000256" key="10">
    <source>
        <dbReference type="ARBA" id="ARBA00023002"/>
    </source>
</evidence>
<keyword evidence="6 14" id="KW-0349">Heme</keyword>
<feature type="binding site" description="axial binding residue" evidence="14">
    <location>
        <position position="444"/>
    </location>
    <ligand>
        <name>heme</name>
        <dbReference type="ChEBI" id="CHEBI:30413"/>
    </ligand>
    <ligandPart>
        <name>Fe</name>
        <dbReference type="ChEBI" id="CHEBI:18248"/>
    </ligandPart>
</feature>
<evidence type="ECO:0000256" key="12">
    <source>
        <dbReference type="ARBA" id="ARBA00023033"/>
    </source>
</evidence>
<reference evidence="15 16" key="1">
    <citation type="journal article" date="2024" name="Insects">
        <title>An Improved Chromosome-Level Genome Assembly of the Firefly Pyrocoelia pectoralis.</title>
        <authorList>
            <person name="Fu X."/>
            <person name="Meyer-Rochow V.B."/>
            <person name="Ballantyne L."/>
            <person name="Zhu X."/>
        </authorList>
    </citation>
    <scope>NUCLEOTIDE SEQUENCE [LARGE SCALE GENOMIC DNA]</scope>
    <source>
        <strain evidence="15">XCY_ONT2</strain>
    </source>
</reference>
<keyword evidence="12" id="KW-0503">Monooxygenase</keyword>
<dbReference type="InterPro" id="IPR050476">
    <property type="entry name" value="Insect_CytP450_Detox"/>
</dbReference>
<dbReference type="InterPro" id="IPR002403">
    <property type="entry name" value="Cyt_P450_E_grp-IV"/>
</dbReference>
<dbReference type="InterPro" id="IPR036396">
    <property type="entry name" value="Cyt_P450_sf"/>
</dbReference>
<dbReference type="EMBL" id="JAVRBK010000007">
    <property type="protein sequence ID" value="KAK5640778.1"/>
    <property type="molecule type" value="Genomic_DNA"/>
</dbReference>
<evidence type="ECO:0000256" key="3">
    <source>
        <dbReference type="ARBA" id="ARBA00004174"/>
    </source>
</evidence>
<comment type="caution">
    <text evidence="15">The sequence shown here is derived from an EMBL/GenBank/DDBJ whole genome shotgun (WGS) entry which is preliminary data.</text>
</comment>
<evidence type="ECO:0000256" key="2">
    <source>
        <dbReference type="ARBA" id="ARBA00003690"/>
    </source>
</evidence>
<organism evidence="15 16">
    <name type="scientific">Pyrocoelia pectoralis</name>
    <dbReference type="NCBI Taxonomy" id="417401"/>
    <lineage>
        <taxon>Eukaryota</taxon>
        <taxon>Metazoa</taxon>
        <taxon>Ecdysozoa</taxon>
        <taxon>Arthropoda</taxon>
        <taxon>Hexapoda</taxon>
        <taxon>Insecta</taxon>
        <taxon>Pterygota</taxon>
        <taxon>Neoptera</taxon>
        <taxon>Endopterygota</taxon>
        <taxon>Coleoptera</taxon>
        <taxon>Polyphaga</taxon>
        <taxon>Elateriformia</taxon>
        <taxon>Elateroidea</taxon>
        <taxon>Lampyridae</taxon>
        <taxon>Lampyrinae</taxon>
        <taxon>Pyrocoelia</taxon>
    </lineage>
</organism>
<evidence type="ECO:0000256" key="13">
    <source>
        <dbReference type="ARBA" id="ARBA00023136"/>
    </source>
</evidence>
<keyword evidence="11 14" id="KW-0408">Iron</keyword>
<dbReference type="CDD" id="cd11056">
    <property type="entry name" value="CYP6-like"/>
    <property type="match status" value="1"/>
</dbReference>
<keyword evidence="8" id="KW-0256">Endoplasmic reticulum</keyword>
<dbReference type="GO" id="GO:0020037">
    <property type="term" value="F:heme binding"/>
    <property type="evidence" value="ECO:0007669"/>
    <property type="project" value="InterPro"/>
</dbReference>